<dbReference type="Proteomes" id="UP001159405">
    <property type="component" value="Unassembled WGS sequence"/>
</dbReference>
<name>A0ABN8QAX7_9CNID</name>
<gene>
    <name evidence="2" type="ORF">PLOB_00004240</name>
</gene>
<organism evidence="2 3">
    <name type="scientific">Porites lobata</name>
    <dbReference type="NCBI Taxonomy" id="104759"/>
    <lineage>
        <taxon>Eukaryota</taxon>
        <taxon>Metazoa</taxon>
        <taxon>Cnidaria</taxon>
        <taxon>Anthozoa</taxon>
        <taxon>Hexacorallia</taxon>
        <taxon>Scleractinia</taxon>
        <taxon>Fungiina</taxon>
        <taxon>Poritidae</taxon>
        <taxon>Porites</taxon>
    </lineage>
</organism>
<proteinExistence type="predicted"/>
<evidence type="ECO:0000256" key="1">
    <source>
        <dbReference type="SAM" id="SignalP"/>
    </source>
</evidence>
<keyword evidence="1" id="KW-0732">Signal</keyword>
<evidence type="ECO:0000313" key="3">
    <source>
        <dbReference type="Proteomes" id="UP001159405"/>
    </source>
</evidence>
<comment type="caution">
    <text evidence="2">The sequence shown here is derived from an EMBL/GenBank/DDBJ whole genome shotgun (WGS) entry which is preliminary data.</text>
</comment>
<keyword evidence="3" id="KW-1185">Reference proteome</keyword>
<accession>A0ABN8QAX7</accession>
<feature type="chain" id="PRO_5046572306" evidence="1">
    <location>
        <begin position="23"/>
        <end position="60"/>
    </location>
</feature>
<feature type="signal peptide" evidence="1">
    <location>
        <begin position="1"/>
        <end position="22"/>
    </location>
</feature>
<dbReference type="EMBL" id="CALNXK010000118">
    <property type="protein sequence ID" value="CAH3160869.1"/>
    <property type="molecule type" value="Genomic_DNA"/>
</dbReference>
<evidence type="ECO:0000313" key="2">
    <source>
        <dbReference type="EMBL" id="CAH3160869.1"/>
    </source>
</evidence>
<reference evidence="2 3" key="1">
    <citation type="submission" date="2022-05" db="EMBL/GenBank/DDBJ databases">
        <authorList>
            <consortium name="Genoscope - CEA"/>
            <person name="William W."/>
        </authorList>
    </citation>
    <scope>NUCLEOTIDE SEQUENCE [LARGE SCALE GENOMIC DNA]</scope>
</reference>
<protein>
    <submittedName>
        <fullName evidence="2">Uncharacterized protein</fullName>
    </submittedName>
</protein>
<sequence length="60" mass="6924">MKFSSSFVICMLLLLSFVFAKGMPFDELESTDVTGEEQDLNVRNVVRKVESKLRKKQKIL</sequence>